<dbReference type="PROSITE" id="PS51186">
    <property type="entry name" value="GNAT"/>
    <property type="match status" value="1"/>
</dbReference>
<dbReference type="Pfam" id="PF13673">
    <property type="entry name" value="Acetyltransf_10"/>
    <property type="match status" value="1"/>
</dbReference>
<sequence>MLRFRQDVFIVEQQSPYPDLDGQDPFCRHLLVTDIMGRLVAYLRARGPNLETAAFIGRIVIARDWRGKGLGRQLVQAGLDFMDQTFPGQPIEIGAQEHLTDFYMGFGFVREGETYDDGGIPHVTMWRR</sequence>
<evidence type="ECO:0000313" key="3">
    <source>
        <dbReference type="Proteomes" id="UP000216998"/>
    </source>
</evidence>
<dbReference type="Gene3D" id="3.40.630.30">
    <property type="match status" value="1"/>
</dbReference>
<keyword evidence="3" id="KW-1185">Reference proteome</keyword>
<dbReference type="InterPro" id="IPR000182">
    <property type="entry name" value="GNAT_dom"/>
</dbReference>
<proteinExistence type="predicted"/>
<dbReference type="InterPro" id="IPR016181">
    <property type="entry name" value="Acyl_CoA_acyltransferase"/>
</dbReference>
<dbReference type="SUPFAM" id="SSF55729">
    <property type="entry name" value="Acyl-CoA N-acyltransferases (Nat)"/>
    <property type="match status" value="1"/>
</dbReference>
<dbReference type="CDD" id="cd04301">
    <property type="entry name" value="NAT_SF"/>
    <property type="match status" value="1"/>
</dbReference>
<feature type="domain" description="N-acetyltransferase" evidence="1">
    <location>
        <begin position="1"/>
        <end position="128"/>
    </location>
</feature>
<protein>
    <recommendedName>
        <fullName evidence="1">N-acetyltransferase domain-containing protein</fullName>
    </recommendedName>
</protein>
<gene>
    <name evidence="2" type="ORF">CHU95_15420</name>
</gene>
<reference evidence="2 3" key="1">
    <citation type="submission" date="2017-07" db="EMBL/GenBank/DDBJ databases">
        <title>Niveispirillum cyanobacteriorum sp. nov., isolated from cyanobacterial aggregates in a eutrophic lake.</title>
        <authorList>
            <person name="Cai H."/>
        </authorList>
    </citation>
    <scope>NUCLEOTIDE SEQUENCE [LARGE SCALE GENOMIC DNA]</scope>
    <source>
        <strain evidence="3">TH1-14</strain>
    </source>
</reference>
<dbReference type="GO" id="GO:0016747">
    <property type="term" value="F:acyltransferase activity, transferring groups other than amino-acyl groups"/>
    <property type="evidence" value="ECO:0007669"/>
    <property type="project" value="InterPro"/>
</dbReference>
<accession>A0A255YXE2</accession>
<evidence type="ECO:0000313" key="2">
    <source>
        <dbReference type="EMBL" id="OYQ33858.1"/>
    </source>
</evidence>
<organism evidence="2 3">
    <name type="scientific">Niveispirillum lacus</name>
    <dbReference type="NCBI Taxonomy" id="1981099"/>
    <lineage>
        <taxon>Bacteria</taxon>
        <taxon>Pseudomonadati</taxon>
        <taxon>Pseudomonadota</taxon>
        <taxon>Alphaproteobacteria</taxon>
        <taxon>Rhodospirillales</taxon>
        <taxon>Azospirillaceae</taxon>
        <taxon>Niveispirillum</taxon>
    </lineage>
</organism>
<dbReference type="Proteomes" id="UP000216998">
    <property type="component" value="Unassembled WGS sequence"/>
</dbReference>
<evidence type="ECO:0000259" key="1">
    <source>
        <dbReference type="PROSITE" id="PS51186"/>
    </source>
</evidence>
<dbReference type="OrthoDB" id="9796171at2"/>
<comment type="caution">
    <text evidence="2">The sequence shown here is derived from an EMBL/GenBank/DDBJ whole genome shotgun (WGS) entry which is preliminary data.</text>
</comment>
<dbReference type="AlphaFoldDB" id="A0A255YXE2"/>
<name>A0A255YXE2_9PROT</name>
<dbReference type="EMBL" id="NOXU01000030">
    <property type="protein sequence ID" value="OYQ33858.1"/>
    <property type="molecule type" value="Genomic_DNA"/>
</dbReference>